<evidence type="ECO:0000313" key="2">
    <source>
        <dbReference type="EMBL" id="EFP07216.1"/>
    </source>
</evidence>
<gene>
    <name evidence="2" type="ORF">CRE_13459</name>
</gene>
<feature type="compositionally biased region" description="Low complexity" evidence="1">
    <location>
        <begin position="1"/>
        <end position="11"/>
    </location>
</feature>
<dbReference type="InterPro" id="IPR013083">
    <property type="entry name" value="Znf_RING/FYVE/PHD"/>
</dbReference>
<dbReference type="EMBL" id="DS268468">
    <property type="protein sequence ID" value="EFP07216.1"/>
    <property type="molecule type" value="Genomic_DNA"/>
</dbReference>
<evidence type="ECO:0000256" key="1">
    <source>
        <dbReference type="SAM" id="MobiDB-lite"/>
    </source>
</evidence>
<evidence type="ECO:0000313" key="3">
    <source>
        <dbReference type="Proteomes" id="UP000008281"/>
    </source>
</evidence>
<dbReference type="Proteomes" id="UP000008281">
    <property type="component" value="Unassembled WGS sequence"/>
</dbReference>
<name>E3MR33_CAERE</name>
<dbReference type="STRING" id="31234.E3MR33"/>
<feature type="compositionally biased region" description="Basic and acidic residues" evidence="1">
    <location>
        <begin position="108"/>
        <end position="118"/>
    </location>
</feature>
<protein>
    <submittedName>
        <fullName evidence="2">Uncharacterized protein</fullName>
    </submittedName>
</protein>
<dbReference type="HOGENOM" id="CLU_2075345_0_0_1"/>
<keyword evidence="3" id="KW-1185">Reference proteome</keyword>
<dbReference type="eggNOG" id="KOG1343">
    <property type="taxonomic scope" value="Eukaryota"/>
</dbReference>
<dbReference type="OrthoDB" id="424012at2759"/>
<dbReference type="AlphaFoldDB" id="E3MR33"/>
<feature type="region of interest" description="Disordered" evidence="1">
    <location>
        <begin position="1"/>
        <end position="24"/>
    </location>
</feature>
<sequence>MSDQSSSGSSSAPPPSYQDLELMSMGPAHAVVPLSECPHLDQVQPLPLTGIDASTNCSDCRLGAEIWTGLTCYQSDVYTRSIDRFCNPLDTKYHHHSQPFGSKSMKSHSGDRGDDNPM</sequence>
<organism evidence="3">
    <name type="scientific">Caenorhabditis remanei</name>
    <name type="common">Caenorhabditis vulgaris</name>
    <dbReference type="NCBI Taxonomy" id="31234"/>
    <lineage>
        <taxon>Eukaryota</taxon>
        <taxon>Metazoa</taxon>
        <taxon>Ecdysozoa</taxon>
        <taxon>Nematoda</taxon>
        <taxon>Chromadorea</taxon>
        <taxon>Rhabditida</taxon>
        <taxon>Rhabditina</taxon>
        <taxon>Rhabditomorpha</taxon>
        <taxon>Rhabditoidea</taxon>
        <taxon>Rhabditidae</taxon>
        <taxon>Peloderinae</taxon>
        <taxon>Caenorhabditis</taxon>
    </lineage>
</organism>
<dbReference type="Gene3D" id="3.30.40.10">
    <property type="entry name" value="Zinc/RING finger domain, C3HC4 (zinc finger)"/>
    <property type="match status" value="1"/>
</dbReference>
<dbReference type="InParanoid" id="E3MR33"/>
<reference evidence="2" key="1">
    <citation type="submission" date="2007-07" db="EMBL/GenBank/DDBJ databases">
        <title>PCAP assembly of the Caenorhabditis remanei genome.</title>
        <authorList>
            <consortium name="The Caenorhabditis remanei Sequencing Consortium"/>
            <person name="Wilson R.K."/>
        </authorList>
    </citation>
    <scope>NUCLEOTIDE SEQUENCE [LARGE SCALE GENOMIC DNA]</scope>
    <source>
        <strain evidence="2">PB4641</strain>
    </source>
</reference>
<proteinExistence type="predicted"/>
<accession>E3MR33</accession>
<feature type="region of interest" description="Disordered" evidence="1">
    <location>
        <begin position="93"/>
        <end position="118"/>
    </location>
</feature>